<dbReference type="AlphaFoldDB" id="A0AAN6JSM1"/>
<dbReference type="Proteomes" id="UP001176517">
    <property type="component" value="Unassembled WGS sequence"/>
</dbReference>
<comment type="subunit">
    <text evidence="9">Component of the Mediator complex.</text>
</comment>
<evidence type="ECO:0000256" key="8">
    <source>
        <dbReference type="ARBA" id="ARBA00032007"/>
    </source>
</evidence>
<feature type="region of interest" description="Disordered" evidence="10">
    <location>
        <begin position="1"/>
        <end position="55"/>
    </location>
</feature>
<evidence type="ECO:0000256" key="3">
    <source>
        <dbReference type="ARBA" id="ARBA00019619"/>
    </source>
</evidence>
<feature type="domain" description="Mediator complex subunit MED14 N-terminal" evidence="11">
    <location>
        <begin position="113"/>
        <end position="301"/>
    </location>
</feature>
<evidence type="ECO:0000256" key="5">
    <source>
        <dbReference type="ARBA" id="ARBA00023159"/>
    </source>
</evidence>
<name>A0AAN6JSM1_9BASI</name>
<evidence type="ECO:0000256" key="7">
    <source>
        <dbReference type="ARBA" id="ARBA00023242"/>
    </source>
</evidence>
<dbReference type="InterPro" id="IPR013947">
    <property type="entry name" value="Mediator_Med14"/>
</dbReference>
<keyword evidence="6 9" id="KW-0804">Transcription</keyword>
<comment type="similarity">
    <text evidence="2 9">Belongs to the Mediator complex subunit 14 family.</text>
</comment>
<feature type="region of interest" description="Disordered" evidence="10">
    <location>
        <begin position="1201"/>
        <end position="1223"/>
    </location>
</feature>
<reference evidence="12" key="1">
    <citation type="journal article" date="2023" name="PhytoFront">
        <title>Draft Genome Resources of Seven Strains of Tilletia horrida, Causal Agent of Kernel Smut of Rice.</title>
        <authorList>
            <person name="Khanal S."/>
            <person name="Antony Babu S."/>
            <person name="Zhou X.G."/>
        </authorList>
    </citation>
    <scope>NUCLEOTIDE SEQUENCE</scope>
    <source>
        <strain evidence="12">TX6</strain>
    </source>
</reference>
<evidence type="ECO:0000259" key="11">
    <source>
        <dbReference type="Pfam" id="PF08638"/>
    </source>
</evidence>
<evidence type="ECO:0000256" key="6">
    <source>
        <dbReference type="ARBA" id="ARBA00023163"/>
    </source>
</evidence>
<proteinExistence type="inferred from homology"/>
<evidence type="ECO:0000256" key="2">
    <source>
        <dbReference type="ARBA" id="ARBA00007813"/>
    </source>
</evidence>
<feature type="compositionally biased region" description="Low complexity" evidence="10">
    <location>
        <begin position="9"/>
        <end position="25"/>
    </location>
</feature>
<sequence length="1223" mass="134689">MDLNGGFGSSAETAGAAGTSAGSTSRHVNGHGDIARPSKAGTPSQSKSVDLHAAASAVMPPPPLIVKSEKAQGKARQVDAPESIMAWTSSAPQDDTPPEQLLAEILPQTENLVPLAAIVERMSNYGYEALQILSETLSSLPSDQRRLKIFTTAVTVQRQIAKLVALTLWSRLSKDLQKARDTVGLLCEQFAQAEDAVKELTAMRNMLPHSRLRNFDLISATEVLRAGALTSLPSVIKTSAVHEKPMDDQAVEELLQELEDAIRLRLSCHDVLPLQMSDYRISDGRAHFNVPDLFEASLTIDGPFPSGRWYLLTIRFHFKVTGVGKERFPRVPKKHFRDAILDQVNAELAPPPPLPPEDETKAATPQDAPLMRFFRHLESRALQYQLDILAHQAGEISNGAWRGNMAVERDGKTQALRLSYWTRLRPRPEAHRSAKPLAPHPLRNGGSITISIESEQSDRGSGRSLARILFGRSTAADVDSLCRKRLGVDWRTEKSIKEGLEYTPFQVNVGALDVQTLLRTAVHTHTSAILQKCRTQILQSSHVLGIGPQGCELRDGNGEGHEDQSPRLSVKLCGSMSISIGIDAITGRVMIEEDVIRVPDASSSSDSGTKADAAIFQQNSERLNRDPNHIVEVLQALRHHAIARDLEQKACFLGLECVPRLALQASEYAKLGAFPEALVFLALPQCPNWYLAAQFAIHPHRIALISTNGYMMNGQLFLVLNTLQWLDRHKFIKSLVTPGTDTEKGDTNDLADFELDELSHLHWYGVAIVNYFRIEQQLQARGLAISHTTSLPPFAIDKQGGFSDRLHSAITSVASKIPAICLRSHDVLGASSVLLKPNIFIRLSRWWDRRSCSAEIVVRLSLRSSTNRMTRLEPLALGGVGLIEYDAEYKQLTFSTSDIDNCIGWFLMEWDRFSRIGMLVKAVERARRWPGGRARGWKVTEFDFVHANFSYAPDRCASVTWSRSPTGHGTPEGYLLRVYTSKTASSVENASKLTFEEQTAEDVEEEDRNPHEYVEGALEQNLNMGTSYAPGFWPSFLCLLRETLPVLEILRTASKDSLKDVKAPALEFVSACWYRLRYGMSYALDIRYLTGSRFIIADASRPLFGPTHDHAASGLTALPDFHQITKEAVTDYYSLVQEAKQSASEGDDLAAQLSFGSKTDDADMGDSPAAVDLRRAVLCAADEAVVGPILSGMLASVREKIEKAGGDGEEAEAAKPTSTSTST</sequence>
<keyword evidence="13" id="KW-1185">Reference proteome</keyword>
<evidence type="ECO:0000256" key="9">
    <source>
        <dbReference type="RuleBase" id="RU365082"/>
    </source>
</evidence>
<comment type="caution">
    <text evidence="12">The sequence shown here is derived from an EMBL/GenBank/DDBJ whole genome shotgun (WGS) entry which is preliminary data.</text>
</comment>
<dbReference type="EMBL" id="JAPDMZ010000048">
    <property type="protein sequence ID" value="KAK0553598.1"/>
    <property type="molecule type" value="Genomic_DNA"/>
</dbReference>
<gene>
    <name evidence="12" type="primary">RGR1</name>
    <name evidence="12" type="ORF">OC846_002439</name>
</gene>
<dbReference type="GO" id="GO:0003712">
    <property type="term" value="F:transcription coregulator activity"/>
    <property type="evidence" value="ECO:0007669"/>
    <property type="project" value="UniProtKB-UniRule"/>
</dbReference>
<dbReference type="GO" id="GO:0006357">
    <property type="term" value="P:regulation of transcription by RNA polymerase II"/>
    <property type="evidence" value="ECO:0007669"/>
    <property type="project" value="InterPro"/>
</dbReference>
<dbReference type="GO" id="GO:0070847">
    <property type="term" value="C:core mediator complex"/>
    <property type="evidence" value="ECO:0007669"/>
    <property type="project" value="TreeGrafter"/>
</dbReference>
<organism evidence="12 13">
    <name type="scientific">Tilletia horrida</name>
    <dbReference type="NCBI Taxonomy" id="155126"/>
    <lineage>
        <taxon>Eukaryota</taxon>
        <taxon>Fungi</taxon>
        <taxon>Dikarya</taxon>
        <taxon>Basidiomycota</taxon>
        <taxon>Ustilaginomycotina</taxon>
        <taxon>Exobasidiomycetes</taxon>
        <taxon>Tilletiales</taxon>
        <taxon>Tilletiaceae</taxon>
        <taxon>Tilletia</taxon>
    </lineage>
</organism>
<evidence type="ECO:0000313" key="12">
    <source>
        <dbReference type="EMBL" id="KAK0553598.1"/>
    </source>
</evidence>
<evidence type="ECO:0000256" key="1">
    <source>
        <dbReference type="ARBA" id="ARBA00004123"/>
    </source>
</evidence>
<accession>A0AAN6JSM1</accession>
<comment type="subcellular location">
    <subcellularLocation>
        <location evidence="1 9">Nucleus</location>
    </subcellularLocation>
</comment>
<keyword evidence="7 9" id="KW-0539">Nucleus</keyword>
<comment type="function">
    <text evidence="9">Component of the Mediator complex, a coactivator involved in the regulated transcription of nearly all RNA polymerase II-dependent genes. Mediator functions as a bridge to convey information from gene-specific regulatory proteins to the basal RNA polymerase II transcription machinery. Mediator is recruited to promoters by direct interactions with regulatory proteins and serves as a scaffold for the assembly of a functional preinitiation complex with RNA polymerase II and the general transcription factors.</text>
</comment>
<keyword evidence="5 9" id="KW-0010">Activator</keyword>
<dbReference type="GO" id="GO:0016592">
    <property type="term" value="C:mediator complex"/>
    <property type="evidence" value="ECO:0007669"/>
    <property type="project" value="UniProtKB-UniRule"/>
</dbReference>
<protein>
    <recommendedName>
        <fullName evidence="3 9">Mediator of RNA polymerase II transcription subunit 14</fullName>
    </recommendedName>
    <alternativeName>
        <fullName evidence="8 9">Mediator complex subunit 14</fullName>
    </alternativeName>
</protein>
<dbReference type="PANTHER" id="PTHR12809:SF2">
    <property type="entry name" value="MEDIATOR OF RNA POLYMERASE II TRANSCRIPTION SUBUNIT 14"/>
    <property type="match status" value="1"/>
</dbReference>
<dbReference type="InterPro" id="IPR055122">
    <property type="entry name" value="Med14_N"/>
</dbReference>
<dbReference type="PANTHER" id="PTHR12809">
    <property type="entry name" value="MEDIATOR COMPLEX SUBUNIT"/>
    <property type="match status" value="1"/>
</dbReference>
<evidence type="ECO:0000313" key="13">
    <source>
        <dbReference type="Proteomes" id="UP001176517"/>
    </source>
</evidence>
<evidence type="ECO:0000256" key="10">
    <source>
        <dbReference type="SAM" id="MobiDB-lite"/>
    </source>
</evidence>
<keyword evidence="4 9" id="KW-0805">Transcription regulation</keyword>
<dbReference type="Pfam" id="PF08638">
    <property type="entry name" value="Med14"/>
    <property type="match status" value="1"/>
</dbReference>
<evidence type="ECO:0000256" key="4">
    <source>
        <dbReference type="ARBA" id="ARBA00023015"/>
    </source>
</evidence>